<dbReference type="GO" id="GO:0016020">
    <property type="term" value="C:membrane"/>
    <property type="evidence" value="ECO:0007669"/>
    <property type="project" value="UniProtKB-SubCell"/>
</dbReference>
<sequence length="440" mass="47604">MAVDQEVKNSQSKVSAEMEEPLIKVVRSKDEDDFQGKSDEKGSLWVVGFSTFVAVLGSFEFGSCVGYTAPIQSAIREDLELSIAEFSLFGSILTIGSMIGAITSGHIADFIGRKRALGMAAVLGITGWVAIYFSQGALLLDAGRILTGYGIGVSSFVLMIVLGCSFAFLLGTVVTWKTLALTGIVPCLVQLLGIVFIPESPRWLAKVGCQEEFDKALKRLRGDNADISSEAAEIQDYIETLRHQSKAGILNLFQRRYLYPVTIGVGLMIFQQFGGANGICFYLNEIFFSAGLPSATIGIIIIVCIQASATGTFLGCFMAATAFLMKDYNLLTEWVPLLVLGGVLLYIGSFSIGMGSVPWVIMSEIFPINIKGAAGSLVNLVHWFGAWAVSYTFNFLMDWSSSGTFYLYSGFSAAAILFVAKVVPETKGRTLEEIQKSMKS</sequence>
<keyword evidence="10" id="KW-1185">Reference proteome</keyword>
<reference evidence="9" key="2">
    <citation type="journal article" date="2023" name="Plants (Basel)">
        <title>Annotation of the Turnera subulata (Passifloraceae) Draft Genome Reveals the S-Locus Evolved after the Divergence of Turneroideae from Passifloroideae in a Stepwise Manner.</title>
        <authorList>
            <person name="Henning P.M."/>
            <person name="Roalson E.H."/>
            <person name="Mir W."/>
            <person name="McCubbin A.G."/>
            <person name="Shore J.S."/>
        </authorList>
    </citation>
    <scope>NUCLEOTIDE SEQUENCE</scope>
    <source>
        <strain evidence="9">F60SS</strain>
    </source>
</reference>
<dbReference type="Pfam" id="PF00083">
    <property type="entry name" value="Sugar_tr"/>
    <property type="match status" value="2"/>
</dbReference>
<name>A0A9Q0JN95_9ROSI</name>
<evidence type="ECO:0000256" key="1">
    <source>
        <dbReference type="ARBA" id="ARBA00004141"/>
    </source>
</evidence>
<dbReference type="InterPro" id="IPR036259">
    <property type="entry name" value="MFS_trans_sf"/>
</dbReference>
<dbReference type="Proteomes" id="UP001141552">
    <property type="component" value="Unassembled WGS sequence"/>
</dbReference>
<dbReference type="CDD" id="cd17358">
    <property type="entry name" value="MFS_GLUT6_8_Class3_like"/>
    <property type="match status" value="1"/>
</dbReference>
<feature type="transmembrane region" description="Helical" evidence="7">
    <location>
        <begin position="257"/>
        <end position="283"/>
    </location>
</feature>
<feature type="transmembrane region" description="Helical" evidence="7">
    <location>
        <begin position="295"/>
        <end position="325"/>
    </location>
</feature>
<keyword evidence="3" id="KW-0762">Sugar transport</keyword>
<keyword evidence="6 7" id="KW-0472">Membrane</keyword>
<feature type="transmembrane region" description="Helical" evidence="7">
    <location>
        <begin position="178"/>
        <end position="197"/>
    </location>
</feature>
<feature type="transmembrane region" description="Helical" evidence="7">
    <location>
        <begin position="337"/>
        <end position="361"/>
    </location>
</feature>
<evidence type="ECO:0000256" key="2">
    <source>
        <dbReference type="ARBA" id="ARBA00010992"/>
    </source>
</evidence>
<dbReference type="PRINTS" id="PR00171">
    <property type="entry name" value="SUGRTRNSPORT"/>
</dbReference>
<feature type="domain" description="Major facilitator superfamily (MFS) profile" evidence="8">
    <location>
        <begin position="50"/>
        <end position="427"/>
    </location>
</feature>
<evidence type="ECO:0000256" key="7">
    <source>
        <dbReference type="SAM" id="Phobius"/>
    </source>
</evidence>
<dbReference type="PANTHER" id="PTHR48021:SF69">
    <property type="entry name" value="SUGAR TRANSPORTER ERD6-LIKE 16"/>
    <property type="match status" value="1"/>
</dbReference>
<feature type="transmembrane region" description="Helical" evidence="7">
    <location>
        <begin position="373"/>
        <end position="393"/>
    </location>
</feature>
<dbReference type="OrthoDB" id="6133115at2759"/>
<feature type="transmembrane region" description="Helical" evidence="7">
    <location>
        <begin position="44"/>
        <end position="69"/>
    </location>
</feature>
<feature type="transmembrane region" description="Helical" evidence="7">
    <location>
        <begin position="405"/>
        <end position="423"/>
    </location>
</feature>
<dbReference type="InterPro" id="IPR005828">
    <property type="entry name" value="MFS_sugar_transport-like"/>
</dbReference>
<dbReference type="EMBL" id="JAKUCV010000703">
    <property type="protein sequence ID" value="KAJ4849091.1"/>
    <property type="molecule type" value="Genomic_DNA"/>
</dbReference>
<keyword evidence="4 7" id="KW-0812">Transmembrane</keyword>
<dbReference type="InterPro" id="IPR003663">
    <property type="entry name" value="Sugar/inositol_transpt"/>
</dbReference>
<keyword evidence="5 7" id="KW-1133">Transmembrane helix</keyword>
<comment type="similarity">
    <text evidence="2">Belongs to the major facilitator superfamily. Sugar transporter (TC 2.A.1.1) family.</text>
</comment>
<dbReference type="GO" id="GO:0051119">
    <property type="term" value="F:sugar transmembrane transporter activity"/>
    <property type="evidence" value="ECO:0007669"/>
    <property type="project" value="InterPro"/>
</dbReference>
<dbReference type="AlphaFoldDB" id="A0A9Q0JN95"/>
<dbReference type="SUPFAM" id="SSF103473">
    <property type="entry name" value="MFS general substrate transporter"/>
    <property type="match status" value="1"/>
</dbReference>
<evidence type="ECO:0000256" key="3">
    <source>
        <dbReference type="ARBA" id="ARBA00022597"/>
    </source>
</evidence>
<comment type="caution">
    <text evidence="9">The sequence shown here is derived from an EMBL/GenBank/DDBJ whole genome shotgun (WGS) entry which is preliminary data.</text>
</comment>
<feature type="transmembrane region" description="Helical" evidence="7">
    <location>
        <begin position="146"/>
        <end position="171"/>
    </location>
</feature>
<dbReference type="PROSITE" id="PS50850">
    <property type="entry name" value="MFS"/>
    <property type="match status" value="1"/>
</dbReference>
<dbReference type="InterPro" id="IPR044775">
    <property type="entry name" value="MFS_ERD6/Tret1-like"/>
</dbReference>
<reference evidence="9" key="1">
    <citation type="submission" date="2022-02" db="EMBL/GenBank/DDBJ databases">
        <authorList>
            <person name="Henning P.M."/>
            <person name="McCubbin A.G."/>
            <person name="Shore J.S."/>
        </authorList>
    </citation>
    <scope>NUCLEOTIDE SEQUENCE</scope>
    <source>
        <strain evidence="9">F60SS</strain>
        <tissue evidence="9">Leaves</tissue>
    </source>
</reference>
<dbReference type="PANTHER" id="PTHR48021">
    <property type="match status" value="1"/>
</dbReference>
<evidence type="ECO:0000256" key="5">
    <source>
        <dbReference type="ARBA" id="ARBA00022989"/>
    </source>
</evidence>
<accession>A0A9Q0JN95</accession>
<protein>
    <recommendedName>
        <fullName evidence="8">Major facilitator superfamily (MFS) profile domain-containing protein</fullName>
    </recommendedName>
</protein>
<organism evidence="9 10">
    <name type="scientific">Turnera subulata</name>
    <dbReference type="NCBI Taxonomy" id="218843"/>
    <lineage>
        <taxon>Eukaryota</taxon>
        <taxon>Viridiplantae</taxon>
        <taxon>Streptophyta</taxon>
        <taxon>Embryophyta</taxon>
        <taxon>Tracheophyta</taxon>
        <taxon>Spermatophyta</taxon>
        <taxon>Magnoliopsida</taxon>
        <taxon>eudicotyledons</taxon>
        <taxon>Gunneridae</taxon>
        <taxon>Pentapetalae</taxon>
        <taxon>rosids</taxon>
        <taxon>fabids</taxon>
        <taxon>Malpighiales</taxon>
        <taxon>Passifloraceae</taxon>
        <taxon>Turnera</taxon>
    </lineage>
</organism>
<dbReference type="InterPro" id="IPR020846">
    <property type="entry name" value="MFS_dom"/>
</dbReference>
<dbReference type="InterPro" id="IPR050549">
    <property type="entry name" value="MFS_Trehalose_Transporter"/>
</dbReference>
<feature type="transmembrane region" description="Helical" evidence="7">
    <location>
        <begin position="116"/>
        <end position="134"/>
    </location>
</feature>
<evidence type="ECO:0000256" key="4">
    <source>
        <dbReference type="ARBA" id="ARBA00022692"/>
    </source>
</evidence>
<feature type="transmembrane region" description="Helical" evidence="7">
    <location>
        <begin position="81"/>
        <end position="104"/>
    </location>
</feature>
<evidence type="ECO:0000313" key="9">
    <source>
        <dbReference type="EMBL" id="KAJ4849091.1"/>
    </source>
</evidence>
<proteinExistence type="inferred from homology"/>
<evidence type="ECO:0000256" key="6">
    <source>
        <dbReference type="ARBA" id="ARBA00023136"/>
    </source>
</evidence>
<evidence type="ECO:0000259" key="8">
    <source>
        <dbReference type="PROSITE" id="PS50850"/>
    </source>
</evidence>
<dbReference type="Gene3D" id="1.20.1250.20">
    <property type="entry name" value="MFS general substrate transporter like domains"/>
    <property type="match status" value="1"/>
</dbReference>
<keyword evidence="3" id="KW-0813">Transport</keyword>
<evidence type="ECO:0000313" key="10">
    <source>
        <dbReference type="Proteomes" id="UP001141552"/>
    </source>
</evidence>
<comment type="subcellular location">
    <subcellularLocation>
        <location evidence="1">Membrane</location>
        <topology evidence="1">Multi-pass membrane protein</topology>
    </subcellularLocation>
</comment>
<gene>
    <name evidence="9" type="ORF">Tsubulata_036007</name>
</gene>